<evidence type="ECO:0008006" key="4">
    <source>
        <dbReference type="Google" id="ProtNLM"/>
    </source>
</evidence>
<dbReference type="RefSeq" id="WP_090294052.1">
    <property type="nucleotide sequence ID" value="NZ_FNKI01000002.1"/>
</dbReference>
<feature type="chain" id="PRO_5011547036" description="DUF4249 domain-containing protein" evidence="1">
    <location>
        <begin position="25"/>
        <end position="437"/>
    </location>
</feature>
<name>A0A1H2QK39_9FLAO</name>
<gene>
    <name evidence="2" type="ORF">SAMN04487892_0264</name>
</gene>
<accession>A0A1H2QK39</accession>
<dbReference type="STRING" id="1073328.SAMN05216294_1613"/>
<dbReference type="InterPro" id="IPR025345">
    <property type="entry name" value="DUF4249"/>
</dbReference>
<sequence length="437" mass="48891">MKLYKYLYKCVFALVLLTCFVACLEELDIDTLGDTSASDLLVVEAVLTDELKTQTVFLSRSDSRLDLETDTIYNPYLTPGATPYDSVTVESAATVKLLGTDGSEVMFTEGEPGKYYSNTPFALAMGTQYQLDITTSSGDGYLSDPIEVVGTAGITDVYAERMINDIGVEGVAIYVDSEPLSGDSQYYRFAYDETYKIEAPLWNPYDFKLTNYDNTTSPPTYNLEIVEREVQNKICYNTVSSNSINVLSVAGNSSANINRHLVRFISRENFIIAQRYSILVKQFVESQDANSYFEILKDFSQSESLFSQVQTGPIYSNVYRKDGAEESVLGYVEAVGATEQRLFFNYEDFFPDEEKPSYAFDYDCGFETALLYNPEPPPACPQGLLDRIEANIVTYYSEYEESLVPDASCPGPYVFVPKLCGDCTLLGANVVPDFWEE</sequence>
<dbReference type="Proteomes" id="UP000199592">
    <property type="component" value="Unassembled WGS sequence"/>
</dbReference>
<evidence type="ECO:0000313" key="2">
    <source>
        <dbReference type="EMBL" id="SDW07583.1"/>
    </source>
</evidence>
<keyword evidence="3" id="KW-1185">Reference proteome</keyword>
<feature type="signal peptide" evidence="1">
    <location>
        <begin position="1"/>
        <end position="24"/>
    </location>
</feature>
<reference evidence="3" key="1">
    <citation type="submission" date="2016-10" db="EMBL/GenBank/DDBJ databases">
        <authorList>
            <person name="Varghese N."/>
            <person name="Submissions S."/>
        </authorList>
    </citation>
    <scope>NUCLEOTIDE SEQUENCE [LARGE SCALE GENOMIC DNA]</scope>
    <source>
        <strain evidence="3">DSM 25030</strain>
    </source>
</reference>
<protein>
    <recommendedName>
        <fullName evidence="4">DUF4249 domain-containing protein</fullName>
    </recommendedName>
</protein>
<keyword evidence="1" id="KW-0732">Signal</keyword>
<proteinExistence type="predicted"/>
<dbReference type="EMBL" id="FNMY01000001">
    <property type="protein sequence ID" value="SDW07583.1"/>
    <property type="molecule type" value="Genomic_DNA"/>
</dbReference>
<evidence type="ECO:0000256" key="1">
    <source>
        <dbReference type="SAM" id="SignalP"/>
    </source>
</evidence>
<organism evidence="2 3">
    <name type="scientific">Flagellimonas zhangzhouensis</name>
    <dbReference type="NCBI Taxonomy" id="1073328"/>
    <lineage>
        <taxon>Bacteria</taxon>
        <taxon>Pseudomonadati</taxon>
        <taxon>Bacteroidota</taxon>
        <taxon>Flavobacteriia</taxon>
        <taxon>Flavobacteriales</taxon>
        <taxon>Flavobacteriaceae</taxon>
        <taxon>Flagellimonas</taxon>
    </lineage>
</organism>
<dbReference type="Pfam" id="PF14054">
    <property type="entry name" value="DUF4249"/>
    <property type="match status" value="1"/>
</dbReference>
<dbReference type="AlphaFoldDB" id="A0A1H2QK39"/>
<evidence type="ECO:0000313" key="3">
    <source>
        <dbReference type="Proteomes" id="UP000199592"/>
    </source>
</evidence>
<dbReference type="OrthoDB" id="1062680at2"/>